<keyword evidence="2" id="KW-1185">Reference proteome</keyword>
<dbReference type="AlphaFoldDB" id="A0A4Y2JEJ5"/>
<reference evidence="1 2" key="1">
    <citation type="journal article" date="2019" name="Sci. Rep.">
        <title>Orb-weaving spider Araneus ventricosus genome elucidates the spidroin gene catalogue.</title>
        <authorList>
            <person name="Kono N."/>
            <person name="Nakamura H."/>
            <person name="Ohtoshi R."/>
            <person name="Moran D.A.P."/>
            <person name="Shinohara A."/>
            <person name="Yoshida Y."/>
            <person name="Fujiwara M."/>
            <person name="Mori M."/>
            <person name="Tomita M."/>
            <person name="Arakawa K."/>
        </authorList>
    </citation>
    <scope>NUCLEOTIDE SEQUENCE [LARGE SCALE GENOMIC DNA]</scope>
</reference>
<accession>A0A4Y2JEJ5</accession>
<evidence type="ECO:0008006" key="3">
    <source>
        <dbReference type="Google" id="ProtNLM"/>
    </source>
</evidence>
<organism evidence="1 2">
    <name type="scientific">Araneus ventricosus</name>
    <name type="common">Orbweaver spider</name>
    <name type="synonym">Epeira ventricosa</name>
    <dbReference type="NCBI Taxonomy" id="182803"/>
    <lineage>
        <taxon>Eukaryota</taxon>
        <taxon>Metazoa</taxon>
        <taxon>Ecdysozoa</taxon>
        <taxon>Arthropoda</taxon>
        <taxon>Chelicerata</taxon>
        <taxon>Arachnida</taxon>
        <taxon>Araneae</taxon>
        <taxon>Araneomorphae</taxon>
        <taxon>Entelegynae</taxon>
        <taxon>Araneoidea</taxon>
        <taxon>Araneidae</taxon>
        <taxon>Araneus</taxon>
    </lineage>
</organism>
<gene>
    <name evidence="1" type="ORF">AVEN_182880_1</name>
</gene>
<comment type="caution">
    <text evidence="1">The sequence shown here is derived from an EMBL/GenBank/DDBJ whole genome shotgun (WGS) entry which is preliminary data.</text>
</comment>
<evidence type="ECO:0000313" key="2">
    <source>
        <dbReference type="Proteomes" id="UP000499080"/>
    </source>
</evidence>
<dbReference type="Proteomes" id="UP000499080">
    <property type="component" value="Unassembled WGS sequence"/>
</dbReference>
<evidence type="ECO:0000313" key="1">
    <source>
        <dbReference type="EMBL" id="GBM87858.1"/>
    </source>
</evidence>
<sequence length="120" mass="13793">MTTHEKNVLDIDTKMKIIEKKDNLSMKQIIEKLKIGKSQFYEILKKNEITELCLHGNGSTKRKMRGTGNEQINEIVWEWLVDARSRNLSISGPILQLFSRHYPASSQEVKSAVKIKLGHS</sequence>
<proteinExistence type="predicted"/>
<name>A0A4Y2JEJ5_ARAVE</name>
<dbReference type="EMBL" id="BGPR01003416">
    <property type="protein sequence ID" value="GBM87858.1"/>
    <property type="molecule type" value="Genomic_DNA"/>
</dbReference>
<protein>
    <recommendedName>
        <fullName evidence="3">HTH CENPB-type domain-containing protein</fullName>
    </recommendedName>
</protein>